<dbReference type="Proteomes" id="UP000694001">
    <property type="component" value="Chromosome"/>
</dbReference>
<dbReference type="GO" id="GO:0016829">
    <property type="term" value="F:lyase activity"/>
    <property type="evidence" value="ECO:0007669"/>
    <property type="project" value="InterPro"/>
</dbReference>
<protein>
    <submittedName>
        <fullName evidence="3">MmgE/PrpD family protein</fullName>
    </submittedName>
</protein>
<dbReference type="PANTHER" id="PTHR16943:SF8">
    <property type="entry name" value="2-METHYLCITRATE DEHYDRATASE"/>
    <property type="match status" value="1"/>
</dbReference>
<evidence type="ECO:0000313" key="3">
    <source>
        <dbReference type="EMBL" id="QXM26401.1"/>
    </source>
</evidence>
<dbReference type="InterPro" id="IPR045336">
    <property type="entry name" value="MmgE_PrpD_N"/>
</dbReference>
<keyword evidence="4" id="KW-1185">Reference proteome</keyword>
<dbReference type="AlphaFoldDB" id="A0A975U4M0"/>
<dbReference type="Pfam" id="PF19305">
    <property type="entry name" value="MmgE_PrpD_C"/>
    <property type="match status" value="1"/>
</dbReference>
<dbReference type="Pfam" id="PF03972">
    <property type="entry name" value="MmgE_PrpD_N"/>
    <property type="match status" value="1"/>
</dbReference>
<organism evidence="3 4">
    <name type="scientific">Elioraea tepida</name>
    <dbReference type="NCBI Taxonomy" id="2843330"/>
    <lineage>
        <taxon>Bacteria</taxon>
        <taxon>Pseudomonadati</taxon>
        <taxon>Pseudomonadota</taxon>
        <taxon>Alphaproteobacteria</taxon>
        <taxon>Acetobacterales</taxon>
        <taxon>Elioraeaceae</taxon>
        <taxon>Elioraea</taxon>
    </lineage>
</organism>
<accession>A0A975U4M0</accession>
<evidence type="ECO:0000259" key="1">
    <source>
        <dbReference type="Pfam" id="PF03972"/>
    </source>
</evidence>
<sequence>MHGSAVVLPAVLAVSSRLGRSDAEARCAFVAGVETAYALGEAMTNVTYVDGWWTTGLFGAVGAAAGAARALRLDPAGCAVAIAHAALLAAGYRAVLGTAAKPLGCGHAARLGVEAAGLAAARLDGRLDVIEHPRGFAAVRGCVLLDIAPPRIGRSLCATEWRLLSPGVARKLFPACSAVQAAGEALRDLMRAHALAATDIISIDCGAPRLVVESLVFDKPQSVSQAQFSLQAALTCIALFGDLSVHHLEAEAWRAPEAQDLMARITLRPEPDAFDPDAASESATLRIMLRDGTCLARYNPVATGMPARPMEERDLLAKFAACTLPALGDVRSREVGARVLRGNGNSADLLRLLVGS</sequence>
<dbReference type="InterPro" id="IPR045337">
    <property type="entry name" value="MmgE_PrpD_C"/>
</dbReference>
<dbReference type="KEGG" id="elio:KO353_13145"/>
<dbReference type="EMBL" id="CP076448">
    <property type="protein sequence ID" value="QXM26401.1"/>
    <property type="molecule type" value="Genomic_DNA"/>
</dbReference>
<proteinExistence type="predicted"/>
<dbReference type="PANTHER" id="PTHR16943">
    <property type="entry name" value="2-METHYLCITRATE DEHYDRATASE-RELATED"/>
    <property type="match status" value="1"/>
</dbReference>
<name>A0A975U4M0_9PROT</name>
<dbReference type="InterPro" id="IPR005656">
    <property type="entry name" value="MmgE_PrpD"/>
</dbReference>
<evidence type="ECO:0000259" key="2">
    <source>
        <dbReference type="Pfam" id="PF19305"/>
    </source>
</evidence>
<reference evidence="3" key="1">
    <citation type="submission" date="2021-06" db="EMBL/GenBank/DDBJ databases">
        <title>Elioraea tepida, sp. nov., a moderately thermophilic aerobic anoxygenic phototrophic bacterium isolated from an alkaline siliceous hot spring mat community in Yellowstone National Park, WY, USA.</title>
        <authorList>
            <person name="Saini M.K."/>
            <person name="Yoshida S."/>
            <person name="Sebastian A."/>
            <person name="Hirose S."/>
            <person name="Hara E."/>
            <person name="Tamaki H."/>
            <person name="Soulier N.T."/>
            <person name="Albert I."/>
            <person name="Hanada S."/>
            <person name="Bryant D.A."/>
            <person name="Tank M."/>
        </authorList>
    </citation>
    <scope>NUCLEOTIDE SEQUENCE</scope>
    <source>
        <strain evidence="3">MS-P2</strain>
    </source>
</reference>
<feature type="domain" description="MmgE/PrpD C-terminal" evidence="2">
    <location>
        <begin position="173"/>
        <end position="335"/>
    </location>
</feature>
<feature type="domain" description="MmgE/PrpD N-terminal" evidence="1">
    <location>
        <begin position="2"/>
        <end position="139"/>
    </location>
</feature>
<evidence type="ECO:0000313" key="4">
    <source>
        <dbReference type="Proteomes" id="UP000694001"/>
    </source>
</evidence>
<gene>
    <name evidence="3" type="ORF">KO353_13145</name>
</gene>